<dbReference type="InterPro" id="IPR052416">
    <property type="entry name" value="GTF3C_component"/>
</dbReference>
<dbReference type="Proteomes" id="UP001497383">
    <property type="component" value="Chromosome 1"/>
</dbReference>
<evidence type="ECO:0000256" key="2">
    <source>
        <dbReference type="ARBA" id="ARBA00023163"/>
    </source>
</evidence>
<keyword evidence="3" id="KW-0539">Nucleus</keyword>
<comment type="subcellular location">
    <subcellularLocation>
        <location evidence="1">Nucleus</location>
    </subcellularLocation>
</comment>
<organism evidence="4 5">
    <name type="scientific">Lodderomyces beijingensis</name>
    <dbReference type="NCBI Taxonomy" id="1775926"/>
    <lineage>
        <taxon>Eukaryota</taxon>
        <taxon>Fungi</taxon>
        <taxon>Dikarya</taxon>
        <taxon>Ascomycota</taxon>
        <taxon>Saccharomycotina</taxon>
        <taxon>Pichiomycetes</taxon>
        <taxon>Debaryomycetaceae</taxon>
        <taxon>Candida/Lodderomyces clade</taxon>
        <taxon>Lodderomyces</taxon>
    </lineage>
</organism>
<dbReference type="SUPFAM" id="SSF50978">
    <property type="entry name" value="WD40 repeat-like"/>
    <property type="match status" value="1"/>
</dbReference>
<evidence type="ECO:0000313" key="4">
    <source>
        <dbReference type="EMBL" id="CAK9436133.1"/>
    </source>
</evidence>
<name>A0ABP0ZJY9_9ASCO</name>
<gene>
    <name evidence="4" type="ORF">LODBEIA_P06910</name>
</gene>
<dbReference type="GeneID" id="92205887"/>
<accession>A0ABP0ZJY9</accession>
<evidence type="ECO:0000256" key="1">
    <source>
        <dbReference type="ARBA" id="ARBA00004123"/>
    </source>
</evidence>
<keyword evidence="5" id="KW-1185">Reference proteome</keyword>
<dbReference type="InterPro" id="IPR036322">
    <property type="entry name" value="WD40_repeat_dom_sf"/>
</dbReference>
<evidence type="ECO:0000256" key="3">
    <source>
        <dbReference type="ARBA" id="ARBA00023242"/>
    </source>
</evidence>
<dbReference type="PANTHER" id="PTHR15052">
    <property type="entry name" value="RNA POLYMERASE III TRANSCRIPTION INITIATION FACTOR COMPLEX SUBUNIT"/>
    <property type="match status" value="1"/>
</dbReference>
<sequence length="540" mass="59723">MMKPNRAETFKAKFLLSHGNNSRYYEVLKCYKEDWMQSSYIVDESLVKRYSKFSKRQLNASSDGCELKLEEMRVKMADENYVNFRFNSGLPLQVIAPEGDARLELQSRLPARLQDVSSGRNVSAIAAGGHITSMQWLPQDDVDEDTTDSYLAVSIVNSPKLPHGLTATSKEISVFEDRSSGLIDSAVQIWKFNTLSNEVSLEKMVLTSSHGTPFDLQWSLVAPQNKESNTVLGVLGVVFNDGTVQILKITRDLPMYSLLEKSSLSFRSSDETSSDITCFAFLGVDKLLAGTASGYLMEFKLDSPNHHSSSSSPLPSYKMFVSDGPISTIVPVETSSGESMVLVNGQAIRGSAFSDTNPIQDVYAPLLEKSNVKPSYNYIMQDLIIAHNVELAKIVGLRSLQDNGSEILRVSGYITTFKLSERLGHPFMLTGTASGDVILMNYARKYFTRRGGNKSLSPLKIWKLQWNNPKEAVLTLDARYEKIEVESPVSASVMPKEVMISSLAWNENVNGSSIYAAGTASGLLLVERLDPSFNVNSDLN</sequence>
<dbReference type="EMBL" id="OZ022405">
    <property type="protein sequence ID" value="CAK9436133.1"/>
    <property type="molecule type" value="Genomic_DNA"/>
</dbReference>
<dbReference type="RefSeq" id="XP_066827629.1">
    <property type="nucleotide sequence ID" value="XM_066976639.1"/>
</dbReference>
<proteinExistence type="predicted"/>
<reference evidence="4 5" key="1">
    <citation type="submission" date="2024-03" db="EMBL/GenBank/DDBJ databases">
        <authorList>
            <person name="Brejova B."/>
        </authorList>
    </citation>
    <scope>NUCLEOTIDE SEQUENCE [LARGE SCALE GENOMIC DNA]</scope>
    <source>
        <strain evidence="4 5">CBS 14171</strain>
    </source>
</reference>
<protein>
    <submittedName>
        <fullName evidence="4">Uncharacterized protein</fullName>
    </submittedName>
</protein>
<evidence type="ECO:0000313" key="5">
    <source>
        <dbReference type="Proteomes" id="UP001497383"/>
    </source>
</evidence>
<keyword evidence="2" id="KW-0804">Transcription</keyword>
<dbReference type="PANTHER" id="PTHR15052:SF2">
    <property type="entry name" value="GENERAL TRANSCRIPTION FACTOR 3C POLYPEPTIDE 2"/>
    <property type="match status" value="1"/>
</dbReference>